<organism evidence="1 2">
    <name type="scientific">Kingdonia uniflora</name>
    <dbReference type="NCBI Taxonomy" id="39325"/>
    <lineage>
        <taxon>Eukaryota</taxon>
        <taxon>Viridiplantae</taxon>
        <taxon>Streptophyta</taxon>
        <taxon>Embryophyta</taxon>
        <taxon>Tracheophyta</taxon>
        <taxon>Spermatophyta</taxon>
        <taxon>Magnoliopsida</taxon>
        <taxon>Ranunculales</taxon>
        <taxon>Circaeasteraceae</taxon>
        <taxon>Kingdonia</taxon>
    </lineage>
</organism>
<dbReference type="EMBL" id="JACGCM010000846">
    <property type="protein sequence ID" value="KAF6165539.1"/>
    <property type="molecule type" value="Genomic_DNA"/>
</dbReference>
<name>A0A7J7NE72_9MAGN</name>
<dbReference type="Proteomes" id="UP000541444">
    <property type="component" value="Unassembled WGS sequence"/>
</dbReference>
<protein>
    <submittedName>
        <fullName evidence="1">Uncharacterized protein</fullName>
    </submittedName>
</protein>
<gene>
    <name evidence="1" type="ORF">GIB67_015862</name>
</gene>
<sequence length="146" mass="16651">MLPHISPVTLYEMRQAGFVDCEQFVVGEVRETYASYWVEQILEVGHMLIDSQRMGNLDLFGLRALRAGIIPVVVMSALAHSLSQDFSWPGEVEGPDLGWHMEWSWRRERLPVAHLRDPPPMSSSYGAEKLWHLTHGLQRLVLVESA</sequence>
<dbReference type="AlphaFoldDB" id="A0A7J7NE72"/>
<comment type="caution">
    <text evidence="1">The sequence shown here is derived from an EMBL/GenBank/DDBJ whole genome shotgun (WGS) entry which is preliminary data.</text>
</comment>
<evidence type="ECO:0000313" key="1">
    <source>
        <dbReference type="EMBL" id="KAF6165539.1"/>
    </source>
</evidence>
<proteinExistence type="predicted"/>
<evidence type="ECO:0000313" key="2">
    <source>
        <dbReference type="Proteomes" id="UP000541444"/>
    </source>
</evidence>
<keyword evidence="2" id="KW-1185">Reference proteome</keyword>
<accession>A0A7J7NE72</accession>
<reference evidence="1 2" key="1">
    <citation type="journal article" date="2020" name="IScience">
        <title>Genome Sequencing of the Endangered Kingdonia uniflora (Circaeasteraceae, Ranunculales) Reveals Potential Mechanisms of Evolutionary Specialization.</title>
        <authorList>
            <person name="Sun Y."/>
            <person name="Deng T."/>
            <person name="Zhang A."/>
            <person name="Moore M.J."/>
            <person name="Landis J.B."/>
            <person name="Lin N."/>
            <person name="Zhang H."/>
            <person name="Zhang X."/>
            <person name="Huang J."/>
            <person name="Zhang X."/>
            <person name="Sun H."/>
            <person name="Wang H."/>
        </authorList>
    </citation>
    <scope>NUCLEOTIDE SEQUENCE [LARGE SCALE GENOMIC DNA]</scope>
    <source>
        <strain evidence="1">TB1705</strain>
        <tissue evidence="1">Leaf</tissue>
    </source>
</reference>